<keyword evidence="4" id="KW-1185">Reference proteome</keyword>
<reference evidence="3" key="1">
    <citation type="submission" date="2022-07" db="EMBL/GenBank/DDBJ databases">
        <title>Complete genome of Mycoplasma equigenitalium type strain T37.</title>
        <authorList>
            <person name="Spergser J."/>
        </authorList>
    </citation>
    <scope>NUCLEOTIDE SEQUENCE</scope>
    <source>
        <strain evidence="3">T37</strain>
    </source>
</reference>
<dbReference type="EMBL" id="CP101808">
    <property type="protein sequence ID" value="UUD37043.1"/>
    <property type="molecule type" value="Genomic_DNA"/>
</dbReference>
<accession>A0ABY5J5S6</accession>
<dbReference type="Proteomes" id="UP001059576">
    <property type="component" value="Chromosome"/>
</dbReference>
<dbReference type="InterPro" id="IPR006027">
    <property type="entry name" value="NusB_RsmB_TIM44"/>
</dbReference>
<name>A0ABY5J5S6_9BACT</name>
<protein>
    <submittedName>
        <fullName evidence="3">Transcription antitermination protein NusB</fullName>
    </submittedName>
</protein>
<dbReference type="InterPro" id="IPR035926">
    <property type="entry name" value="NusB-like_sf"/>
</dbReference>
<evidence type="ECO:0000313" key="4">
    <source>
        <dbReference type="Proteomes" id="UP001059576"/>
    </source>
</evidence>
<gene>
    <name evidence="3" type="ORF">NPA09_00495</name>
</gene>
<dbReference type="SUPFAM" id="SSF48013">
    <property type="entry name" value="NusB-like"/>
    <property type="match status" value="1"/>
</dbReference>
<sequence length="142" mass="16869">MTTKKTAREHRYDLITIVYQNELLGKKMNSKAIFEEFDMLTTFQIKQIEVIEDKYLFITSIIKHYLLETWKWEKLSCLLRAILIVGVAELIYANPKIVINEMIEIAKDYDFDDKQVKFINAILDKISKNIEYLKTKNENQVN</sequence>
<dbReference type="RefSeq" id="WP_129722439.1">
    <property type="nucleotide sequence ID" value="NZ_CP101808.1"/>
</dbReference>
<evidence type="ECO:0000259" key="2">
    <source>
        <dbReference type="Pfam" id="PF01029"/>
    </source>
</evidence>
<keyword evidence="1" id="KW-0694">RNA-binding</keyword>
<feature type="domain" description="NusB/RsmB/TIM44" evidence="2">
    <location>
        <begin position="51"/>
        <end position="128"/>
    </location>
</feature>
<evidence type="ECO:0000256" key="1">
    <source>
        <dbReference type="ARBA" id="ARBA00022884"/>
    </source>
</evidence>
<proteinExistence type="predicted"/>
<dbReference type="Pfam" id="PF01029">
    <property type="entry name" value="NusB"/>
    <property type="match status" value="1"/>
</dbReference>
<evidence type="ECO:0000313" key="3">
    <source>
        <dbReference type="EMBL" id="UUD37043.1"/>
    </source>
</evidence>
<organism evidence="3 4">
    <name type="scientific">Mycoplasmopsis equigenitalium</name>
    <dbReference type="NCBI Taxonomy" id="114883"/>
    <lineage>
        <taxon>Bacteria</taxon>
        <taxon>Bacillati</taxon>
        <taxon>Mycoplasmatota</taxon>
        <taxon>Mycoplasmoidales</taxon>
        <taxon>Metamycoplasmataceae</taxon>
        <taxon>Mycoplasmopsis</taxon>
    </lineage>
</organism>
<dbReference type="Gene3D" id="1.10.940.10">
    <property type="entry name" value="NusB-like"/>
    <property type="match status" value="1"/>
</dbReference>